<dbReference type="EMBL" id="LAZR01001049">
    <property type="protein sequence ID" value="KKN51753.1"/>
    <property type="molecule type" value="Genomic_DNA"/>
</dbReference>
<comment type="caution">
    <text evidence="1">The sequence shown here is derived from an EMBL/GenBank/DDBJ whole genome shotgun (WGS) entry which is preliminary data.</text>
</comment>
<organism evidence="1">
    <name type="scientific">marine sediment metagenome</name>
    <dbReference type="NCBI Taxonomy" id="412755"/>
    <lineage>
        <taxon>unclassified sequences</taxon>
        <taxon>metagenomes</taxon>
        <taxon>ecological metagenomes</taxon>
    </lineage>
</organism>
<proteinExistence type="predicted"/>
<protein>
    <submittedName>
        <fullName evidence="1">Uncharacterized protein</fullName>
    </submittedName>
</protein>
<reference evidence="1" key="1">
    <citation type="journal article" date="2015" name="Nature">
        <title>Complex archaea that bridge the gap between prokaryotes and eukaryotes.</title>
        <authorList>
            <person name="Spang A."/>
            <person name="Saw J.H."/>
            <person name="Jorgensen S.L."/>
            <person name="Zaremba-Niedzwiedzka K."/>
            <person name="Martijn J."/>
            <person name="Lind A.E."/>
            <person name="van Eijk R."/>
            <person name="Schleper C."/>
            <person name="Guy L."/>
            <person name="Ettema T.J."/>
        </authorList>
    </citation>
    <scope>NUCLEOTIDE SEQUENCE</scope>
</reference>
<evidence type="ECO:0000313" key="1">
    <source>
        <dbReference type="EMBL" id="KKN51753.1"/>
    </source>
</evidence>
<accession>A0A0F9UDN9</accession>
<dbReference type="AlphaFoldDB" id="A0A0F9UDN9"/>
<gene>
    <name evidence="1" type="ORF">LCGC14_0619300</name>
</gene>
<sequence>MTLTEKKLLYAKYLRDEVKVEDMSFDELKGLKVLWLDEKMKSVPIPKHWDEFYNELRRREVQSATKRKPLDREFFK</sequence>
<name>A0A0F9UDN9_9ZZZZ</name>